<name>A0ABR1ULC3_9PEZI</name>
<proteinExistence type="predicted"/>
<protein>
    <submittedName>
        <fullName evidence="2">Uncharacterized protein</fullName>
    </submittedName>
</protein>
<evidence type="ECO:0000313" key="3">
    <source>
        <dbReference type="Proteomes" id="UP001480595"/>
    </source>
</evidence>
<evidence type="ECO:0000256" key="1">
    <source>
        <dbReference type="SAM" id="MobiDB-lite"/>
    </source>
</evidence>
<evidence type="ECO:0000313" key="2">
    <source>
        <dbReference type="EMBL" id="KAK8058880.1"/>
    </source>
</evidence>
<accession>A0ABR1ULC3</accession>
<gene>
    <name evidence="2" type="ORF">PG994_009328</name>
</gene>
<feature type="region of interest" description="Disordered" evidence="1">
    <location>
        <begin position="1"/>
        <end position="23"/>
    </location>
</feature>
<dbReference type="RefSeq" id="XP_066714326.1">
    <property type="nucleotide sequence ID" value="XM_066860737.1"/>
</dbReference>
<comment type="caution">
    <text evidence="2">The sequence shown here is derived from an EMBL/GenBank/DDBJ whole genome shotgun (WGS) entry which is preliminary data.</text>
</comment>
<reference evidence="2 3" key="1">
    <citation type="submission" date="2023-01" db="EMBL/GenBank/DDBJ databases">
        <title>Analysis of 21 Apiospora genomes using comparative genomics revels a genus with tremendous synthesis potential of carbohydrate active enzymes and secondary metabolites.</title>
        <authorList>
            <person name="Sorensen T."/>
        </authorList>
    </citation>
    <scope>NUCLEOTIDE SEQUENCE [LARGE SCALE GENOMIC DNA]</scope>
    <source>
        <strain evidence="2 3">CBS 135458</strain>
    </source>
</reference>
<dbReference type="EMBL" id="JAQQWL010000009">
    <property type="protein sequence ID" value="KAK8058880.1"/>
    <property type="molecule type" value="Genomic_DNA"/>
</dbReference>
<organism evidence="2 3">
    <name type="scientific">Apiospora phragmitis</name>
    <dbReference type="NCBI Taxonomy" id="2905665"/>
    <lineage>
        <taxon>Eukaryota</taxon>
        <taxon>Fungi</taxon>
        <taxon>Dikarya</taxon>
        <taxon>Ascomycota</taxon>
        <taxon>Pezizomycotina</taxon>
        <taxon>Sordariomycetes</taxon>
        <taxon>Xylariomycetidae</taxon>
        <taxon>Amphisphaeriales</taxon>
        <taxon>Apiosporaceae</taxon>
        <taxon>Apiospora</taxon>
    </lineage>
</organism>
<dbReference type="GeneID" id="92093800"/>
<sequence>MRQIQVSSTGREHEPKPFQACNRVQDPPGSVIRFASHARARKGYFFGVSQTSGTFGKATQPRAILNLEMTVEEERELDVELPVDKAQAVKQGYVPDLKGLC</sequence>
<keyword evidence="3" id="KW-1185">Reference proteome</keyword>
<dbReference type="Proteomes" id="UP001480595">
    <property type="component" value="Unassembled WGS sequence"/>
</dbReference>